<name>A0A6G0SXH3_APHGL</name>
<evidence type="ECO:0000313" key="2">
    <source>
        <dbReference type="EMBL" id="KAE9523076.1"/>
    </source>
</evidence>
<dbReference type="GO" id="GO:0003824">
    <property type="term" value="F:catalytic activity"/>
    <property type="evidence" value="ECO:0007669"/>
    <property type="project" value="InterPro"/>
</dbReference>
<protein>
    <recommendedName>
        <fullName evidence="1">Endonuclease/exonuclease/phosphatase domain-containing protein</fullName>
    </recommendedName>
</protein>
<accession>A0A6G0SXH3</accession>
<dbReference type="InterPro" id="IPR036691">
    <property type="entry name" value="Endo/exonu/phosph_ase_sf"/>
</dbReference>
<feature type="domain" description="Endonuclease/exonuclease/phosphatase" evidence="1">
    <location>
        <begin position="105"/>
        <end position="214"/>
    </location>
</feature>
<dbReference type="SUPFAM" id="SSF56219">
    <property type="entry name" value="DNase I-like"/>
    <property type="match status" value="1"/>
</dbReference>
<dbReference type="InterPro" id="IPR005135">
    <property type="entry name" value="Endo/exonuclease/phosphatase"/>
</dbReference>
<dbReference type="AlphaFoldDB" id="A0A6G0SXH3"/>
<evidence type="ECO:0000313" key="3">
    <source>
        <dbReference type="Proteomes" id="UP000475862"/>
    </source>
</evidence>
<organism evidence="2 3">
    <name type="scientific">Aphis glycines</name>
    <name type="common">Soybean aphid</name>
    <dbReference type="NCBI Taxonomy" id="307491"/>
    <lineage>
        <taxon>Eukaryota</taxon>
        <taxon>Metazoa</taxon>
        <taxon>Ecdysozoa</taxon>
        <taxon>Arthropoda</taxon>
        <taxon>Hexapoda</taxon>
        <taxon>Insecta</taxon>
        <taxon>Pterygota</taxon>
        <taxon>Neoptera</taxon>
        <taxon>Paraneoptera</taxon>
        <taxon>Hemiptera</taxon>
        <taxon>Sternorrhyncha</taxon>
        <taxon>Aphidomorpha</taxon>
        <taxon>Aphidoidea</taxon>
        <taxon>Aphididae</taxon>
        <taxon>Aphidini</taxon>
        <taxon>Aphis</taxon>
        <taxon>Aphis</taxon>
    </lineage>
</organism>
<dbReference type="PANTHER" id="PTHR33273:SF2">
    <property type="entry name" value="ENDONUCLEASE_EXONUCLEASE_PHOSPHATASE DOMAIN-CONTAINING PROTEIN"/>
    <property type="match status" value="1"/>
</dbReference>
<reference evidence="2 3" key="1">
    <citation type="submission" date="2019-08" db="EMBL/GenBank/DDBJ databases">
        <title>The genome of the soybean aphid Biotype 1, its phylome, world population structure and adaptation to the North American continent.</title>
        <authorList>
            <person name="Giordano R."/>
            <person name="Donthu R.K."/>
            <person name="Hernandez A.G."/>
            <person name="Wright C.L."/>
            <person name="Zimin A.V."/>
        </authorList>
    </citation>
    <scope>NUCLEOTIDE SEQUENCE [LARGE SCALE GENOMIC DNA]</scope>
    <source>
        <tissue evidence="2">Whole aphids</tissue>
    </source>
</reference>
<dbReference type="EMBL" id="VYZN01000371">
    <property type="protein sequence ID" value="KAE9523076.1"/>
    <property type="molecule type" value="Genomic_DNA"/>
</dbReference>
<sequence length="310" mass="34540">MISSLKIVHWNANGITKRINELGTFTFTNKPDIILLNETHLKSNLSLKIPNYITYRNDLPPIRGSPAHGGTAILVHRKIVHQQIDTNTKLQSTSILIKISNKTTLISSVYKPPSSPLLTSDLDLLINSADNFIIAGDLNSKHPLWNSRKTNAAGSILYSHLLQNDYAIFAPDTPTHFPSSNKCRPDVLDIALIRTHLLVYVTNLNELSSDHNPILLELTDSPISTSPPPPNLQINWDKFYHTLNAEKPNTALLTNSKQNIDISIQAFTNSIHSALDNCSYTRGRDSRRLVISAEIQQEINEKTESAENGN</sequence>
<comment type="caution">
    <text evidence="2">The sequence shown here is derived from an EMBL/GenBank/DDBJ whole genome shotgun (WGS) entry which is preliminary data.</text>
</comment>
<dbReference type="PANTHER" id="PTHR33273">
    <property type="entry name" value="DOMAIN-CONTAINING PROTEIN, PUTATIVE-RELATED"/>
    <property type="match status" value="1"/>
</dbReference>
<gene>
    <name evidence="2" type="ORF">AGLY_016530</name>
</gene>
<proteinExistence type="predicted"/>
<dbReference type="Gene3D" id="3.60.10.10">
    <property type="entry name" value="Endonuclease/exonuclease/phosphatase"/>
    <property type="match status" value="1"/>
</dbReference>
<keyword evidence="3" id="KW-1185">Reference proteome</keyword>
<evidence type="ECO:0000259" key="1">
    <source>
        <dbReference type="Pfam" id="PF14529"/>
    </source>
</evidence>
<dbReference type="Proteomes" id="UP000475862">
    <property type="component" value="Unassembled WGS sequence"/>
</dbReference>
<dbReference type="OrthoDB" id="6627222at2759"/>
<dbReference type="Pfam" id="PF14529">
    <property type="entry name" value="Exo_endo_phos_2"/>
    <property type="match status" value="1"/>
</dbReference>